<evidence type="ECO:0000313" key="6">
    <source>
        <dbReference type="EMBL" id="SLN76473.1"/>
    </source>
</evidence>
<proteinExistence type="predicted"/>
<evidence type="ECO:0000256" key="4">
    <source>
        <dbReference type="PROSITE-ProRule" id="PRU00433"/>
    </source>
</evidence>
<dbReference type="InterPro" id="IPR009056">
    <property type="entry name" value="Cyt_c-like_dom"/>
</dbReference>
<protein>
    <submittedName>
        <fullName evidence="6">Cytochrome c</fullName>
    </submittedName>
</protein>
<evidence type="ECO:0000256" key="1">
    <source>
        <dbReference type="ARBA" id="ARBA00022617"/>
    </source>
</evidence>
<keyword evidence="2 4" id="KW-0479">Metal-binding</keyword>
<dbReference type="OrthoDB" id="7854060at2"/>
<keyword evidence="3 4" id="KW-0408">Iron</keyword>
<dbReference type="GO" id="GO:0020037">
    <property type="term" value="F:heme binding"/>
    <property type="evidence" value="ECO:0007669"/>
    <property type="project" value="InterPro"/>
</dbReference>
<dbReference type="GO" id="GO:0046872">
    <property type="term" value="F:metal ion binding"/>
    <property type="evidence" value="ECO:0007669"/>
    <property type="project" value="UniProtKB-KW"/>
</dbReference>
<dbReference type="RefSeq" id="WP_085880884.1">
    <property type="nucleotide sequence ID" value="NZ_FWFZ01000042.1"/>
</dbReference>
<dbReference type="SUPFAM" id="SSF46626">
    <property type="entry name" value="Cytochrome c"/>
    <property type="match status" value="1"/>
</dbReference>
<organism evidence="6 7">
    <name type="scientific">Roseisalinus antarcticus</name>
    <dbReference type="NCBI Taxonomy" id="254357"/>
    <lineage>
        <taxon>Bacteria</taxon>
        <taxon>Pseudomonadati</taxon>
        <taxon>Pseudomonadota</taxon>
        <taxon>Alphaproteobacteria</taxon>
        <taxon>Rhodobacterales</taxon>
        <taxon>Roseobacteraceae</taxon>
        <taxon>Roseisalinus</taxon>
    </lineage>
</organism>
<dbReference type="InterPro" id="IPR036909">
    <property type="entry name" value="Cyt_c-like_dom_sf"/>
</dbReference>
<gene>
    <name evidence="6" type="ORF">ROA7023_04180</name>
</gene>
<reference evidence="6 7" key="1">
    <citation type="submission" date="2017-03" db="EMBL/GenBank/DDBJ databases">
        <authorList>
            <person name="Afonso C.L."/>
            <person name="Miller P.J."/>
            <person name="Scott M.A."/>
            <person name="Spackman E."/>
            <person name="Goraichik I."/>
            <person name="Dimitrov K.M."/>
            <person name="Suarez D.L."/>
            <person name="Swayne D.E."/>
        </authorList>
    </citation>
    <scope>NUCLEOTIDE SEQUENCE [LARGE SCALE GENOMIC DNA]</scope>
    <source>
        <strain evidence="6 7">CECT 7023</strain>
    </source>
</reference>
<sequence>MDKLGLFFGGVLAAGLGVVIWQSMQRAEEQTGSMAHPNPTALSALAEGAPIVEVRLPEQLSPEATIGQRAFEAKCAECHGANAAGQNGVAPPLIHRTYEPSHHSDEAFQMAVRNGVRAHHWPFGNMPPVEGLTRADVQYIVRYVREVQRENGIN</sequence>
<keyword evidence="1 4" id="KW-0349">Heme</keyword>
<dbReference type="Pfam" id="PF00034">
    <property type="entry name" value="Cytochrom_C"/>
    <property type="match status" value="1"/>
</dbReference>
<dbReference type="PROSITE" id="PS51007">
    <property type="entry name" value="CYTC"/>
    <property type="match status" value="1"/>
</dbReference>
<dbReference type="AlphaFoldDB" id="A0A1Y5U463"/>
<evidence type="ECO:0000313" key="7">
    <source>
        <dbReference type="Proteomes" id="UP000193900"/>
    </source>
</evidence>
<feature type="domain" description="Cytochrome c" evidence="5">
    <location>
        <begin position="62"/>
        <end position="148"/>
    </location>
</feature>
<dbReference type="GO" id="GO:0009055">
    <property type="term" value="F:electron transfer activity"/>
    <property type="evidence" value="ECO:0007669"/>
    <property type="project" value="InterPro"/>
</dbReference>
<dbReference type="EMBL" id="FWFZ01000042">
    <property type="protein sequence ID" value="SLN76473.1"/>
    <property type="molecule type" value="Genomic_DNA"/>
</dbReference>
<dbReference type="Proteomes" id="UP000193900">
    <property type="component" value="Unassembled WGS sequence"/>
</dbReference>
<keyword evidence="7" id="KW-1185">Reference proteome</keyword>
<evidence type="ECO:0000259" key="5">
    <source>
        <dbReference type="PROSITE" id="PS51007"/>
    </source>
</evidence>
<accession>A0A1Y5U463</accession>
<evidence type="ECO:0000256" key="3">
    <source>
        <dbReference type="ARBA" id="ARBA00023004"/>
    </source>
</evidence>
<dbReference type="Gene3D" id="1.10.760.10">
    <property type="entry name" value="Cytochrome c-like domain"/>
    <property type="match status" value="1"/>
</dbReference>
<evidence type="ECO:0000256" key="2">
    <source>
        <dbReference type="ARBA" id="ARBA00022723"/>
    </source>
</evidence>
<name>A0A1Y5U463_9RHOB</name>